<sequence length="251" mass="26535">MRPSLTAVALLLLLHAYGTNAADFAAKGVAPPTPVADYDFLGWLGDALGNGPVLERIGGPGTGYVEVTADGNTRLVLSVPEGAGLRLASGPLLPLDTYSIAMIVSLSSTNSYAKLLDTNALTVDSGLYARNNQLRYYTAGQATSTSFPDGVLRQVVVTRAANGTYTGYLDGFQQFSFDDSTAGQGTPISAQRLLHFLRDDDITGNSEESNAVIHRIRLFDSALSAAQVAALEANRGDLVSLFRRGNFESTP</sequence>
<dbReference type="EMBL" id="JALNMH010000002">
    <property type="protein sequence ID" value="MCK7592911.1"/>
    <property type="molecule type" value="Genomic_DNA"/>
</dbReference>
<dbReference type="RefSeq" id="WP_248205557.1">
    <property type="nucleotide sequence ID" value="NZ_JALNMH010000002.1"/>
</dbReference>
<dbReference type="InterPro" id="IPR013320">
    <property type="entry name" value="ConA-like_dom_sf"/>
</dbReference>
<evidence type="ECO:0000256" key="1">
    <source>
        <dbReference type="SAM" id="SignalP"/>
    </source>
</evidence>
<dbReference type="Gene3D" id="2.60.120.200">
    <property type="match status" value="1"/>
</dbReference>
<feature type="chain" id="PRO_5045720030" evidence="1">
    <location>
        <begin position="22"/>
        <end position="251"/>
    </location>
</feature>
<keyword evidence="3" id="KW-1185">Reference proteome</keyword>
<reference evidence="2" key="1">
    <citation type="submission" date="2022-04" db="EMBL/GenBank/DDBJ databases">
        <title>Lysobacter sp. CAU 1642 isolated from sea sand.</title>
        <authorList>
            <person name="Kim W."/>
        </authorList>
    </citation>
    <scope>NUCLEOTIDE SEQUENCE</scope>
    <source>
        <strain evidence="2">CAU 1642</strain>
    </source>
</reference>
<dbReference type="Proteomes" id="UP001431449">
    <property type="component" value="Unassembled WGS sequence"/>
</dbReference>
<dbReference type="SUPFAM" id="SSF49899">
    <property type="entry name" value="Concanavalin A-like lectins/glucanases"/>
    <property type="match status" value="1"/>
</dbReference>
<organism evidence="2 3">
    <name type="scientific">Pseudomarimonas salicorniae</name>
    <dbReference type="NCBI Taxonomy" id="2933270"/>
    <lineage>
        <taxon>Bacteria</taxon>
        <taxon>Pseudomonadati</taxon>
        <taxon>Pseudomonadota</taxon>
        <taxon>Gammaproteobacteria</taxon>
        <taxon>Lysobacterales</taxon>
        <taxon>Lysobacteraceae</taxon>
        <taxon>Pseudomarimonas</taxon>
    </lineage>
</organism>
<feature type="signal peptide" evidence="1">
    <location>
        <begin position="1"/>
        <end position="21"/>
    </location>
</feature>
<evidence type="ECO:0000313" key="3">
    <source>
        <dbReference type="Proteomes" id="UP001431449"/>
    </source>
</evidence>
<proteinExistence type="predicted"/>
<comment type="caution">
    <text evidence="2">The sequence shown here is derived from an EMBL/GenBank/DDBJ whole genome shotgun (WGS) entry which is preliminary data.</text>
</comment>
<protein>
    <submittedName>
        <fullName evidence="2">LamG domain-containing protein</fullName>
    </submittedName>
</protein>
<accession>A0ABT0GED6</accession>
<dbReference type="Pfam" id="PF13385">
    <property type="entry name" value="Laminin_G_3"/>
    <property type="match status" value="1"/>
</dbReference>
<gene>
    <name evidence="2" type="ORF">M0G41_04415</name>
</gene>
<name>A0ABT0GED6_9GAMM</name>
<evidence type="ECO:0000313" key="2">
    <source>
        <dbReference type="EMBL" id="MCK7592911.1"/>
    </source>
</evidence>
<keyword evidence="1" id="KW-0732">Signal</keyword>